<evidence type="ECO:0000256" key="1">
    <source>
        <dbReference type="SAM" id="Phobius"/>
    </source>
</evidence>
<name>A0A379KNA3_PSEPU</name>
<proteinExistence type="predicted"/>
<dbReference type="RefSeq" id="WP_168216545.1">
    <property type="nucleotide sequence ID" value="NZ_JABTYF010000013.1"/>
</dbReference>
<dbReference type="InterPro" id="IPR017732">
    <property type="entry name" value="T4/T6SS_DotU"/>
</dbReference>
<evidence type="ECO:0000313" key="4">
    <source>
        <dbReference type="Proteomes" id="UP000254602"/>
    </source>
</evidence>
<reference evidence="3 4" key="1">
    <citation type="submission" date="2018-06" db="EMBL/GenBank/DDBJ databases">
        <authorList>
            <consortium name="Pathogen Informatics"/>
            <person name="Doyle S."/>
        </authorList>
    </citation>
    <scope>NUCLEOTIDE SEQUENCE [LARGE SCALE GENOMIC DNA]</scope>
    <source>
        <strain evidence="3 4">NCTC7914</strain>
    </source>
</reference>
<dbReference type="Pfam" id="PF09850">
    <property type="entry name" value="DotU"/>
    <property type="match status" value="1"/>
</dbReference>
<dbReference type="PANTHER" id="PTHR38033">
    <property type="entry name" value="MEMBRANE PROTEIN-RELATED"/>
    <property type="match status" value="1"/>
</dbReference>
<gene>
    <name evidence="3" type="primary">tssL</name>
    <name evidence="3" type="ORF">NCTC7914_03225</name>
</gene>
<feature type="domain" description="Type IV / VI secretion system DotU" evidence="2">
    <location>
        <begin position="15"/>
        <end position="211"/>
    </location>
</feature>
<keyword evidence="1" id="KW-1133">Transmembrane helix</keyword>
<dbReference type="NCBIfam" id="TIGR03349">
    <property type="entry name" value="IV_VI_DotU"/>
    <property type="match status" value="1"/>
</dbReference>
<organism evidence="3 4">
    <name type="scientific">Pseudomonas putida</name>
    <name type="common">Arthrobacter siderocapsulatus</name>
    <dbReference type="NCBI Taxonomy" id="303"/>
    <lineage>
        <taxon>Bacteria</taxon>
        <taxon>Pseudomonadati</taxon>
        <taxon>Pseudomonadota</taxon>
        <taxon>Gammaproteobacteria</taxon>
        <taxon>Pseudomonadales</taxon>
        <taxon>Pseudomonadaceae</taxon>
        <taxon>Pseudomonas</taxon>
    </lineage>
</organism>
<evidence type="ECO:0000313" key="3">
    <source>
        <dbReference type="EMBL" id="SUD69088.1"/>
    </source>
</evidence>
<accession>A0A379KNA3</accession>
<keyword evidence="1" id="KW-0472">Membrane</keyword>
<feature type="transmembrane region" description="Helical" evidence="1">
    <location>
        <begin position="192"/>
        <end position="210"/>
    </location>
</feature>
<sequence>MSRTVQKHTAAKVDIDALLQDTYLLVVELRHGTDAHSSPQLWSRCVADVEHVRAMLQQEGLDRRSVDLISHAQCALLDETVLARAEGSAHEDWAMETLQARFFSSHQAGESLYEDMRSALQEASVSPCVLTVFHRVLMLGFLGRYREANHPERQQLLTAISAQVPPLDTSQSLVVQLGSGPRMPMWGWLRSPLLHIVMAAALLVGAWWALDHALGEAVASLLPVQE</sequence>
<protein>
    <submittedName>
        <fullName evidence="3">DotU family type IV/VI secretion system protein</fullName>
    </submittedName>
</protein>
<evidence type="ECO:0000259" key="2">
    <source>
        <dbReference type="Pfam" id="PF09850"/>
    </source>
</evidence>
<dbReference type="EMBL" id="UGUY01000001">
    <property type="protein sequence ID" value="SUD69088.1"/>
    <property type="molecule type" value="Genomic_DNA"/>
</dbReference>
<dbReference type="AlphaFoldDB" id="A0A379KNA3"/>
<dbReference type="Proteomes" id="UP000254602">
    <property type="component" value="Unassembled WGS sequence"/>
</dbReference>
<dbReference type="Gene3D" id="1.25.40.590">
    <property type="entry name" value="Type IV / VI secretion system, DotU"/>
    <property type="match status" value="1"/>
</dbReference>
<keyword evidence="1" id="KW-0812">Transmembrane</keyword>
<dbReference type="NCBIfam" id="NF038239">
    <property type="entry name" value="T6SS_TssL_short"/>
    <property type="match status" value="1"/>
</dbReference>
<dbReference type="PANTHER" id="PTHR38033:SF1">
    <property type="entry name" value="DOTU FAMILY TYPE IV_VI SECRETION SYSTEM PROTEIN"/>
    <property type="match status" value="1"/>
</dbReference>
<dbReference type="InterPro" id="IPR038522">
    <property type="entry name" value="T4/T6SS_DotU_sf"/>
</dbReference>